<dbReference type="Proteomes" id="UP000053593">
    <property type="component" value="Unassembled WGS sequence"/>
</dbReference>
<protein>
    <submittedName>
        <fullName evidence="2">Uncharacterized protein</fullName>
    </submittedName>
</protein>
<evidence type="ECO:0000313" key="2">
    <source>
        <dbReference type="EMBL" id="KIK51425.1"/>
    </source>
</evidence>
<dbReference type="OrthoDB" id="2901058at2759"/>
<evidence type="ECO:0000313" key="3">
    <source>
        <dbReference type="Proteomes" id="UP000053593"/>
    </source>
</evidence>
<feature type="region of interest" description="Disordered" evidence="1">
    <location>
        <begin position="1"/>
        <end position="21"/>
    </location>
</feature>
<gene>
    <name evidence="2" type="ORF">GYMLUDRAFT_252119</name>
</gene>
<feature type="compositionally biased region" description="Polar residues" evidence="1">
    <location>
        <begin position="103"/>
        <end position="116"/>
    </location>
</feature>
<feature type="compositionally biased region" description="Low complexity" evidence="1">
    <location>
        <begin position="93"/>
        <end position="102"/>
    </location>
</feature>
<dbReference type="EMBL" id="KN834864">
    <property type="protein sequence ID" value="KIK51425.1"/>
    <property type="molecule type" value="Genomic_DNA"/>
</dbReference>
<feature type="region of interest" description="Disordered" evidence="1">
    <location>
        <begin position="305"/>
        <end position="324"/>
    </location>
</feature>
<evidence type="ECO:0000256" key="1">
    <source>
        <dbReference type="SAM" id="MobiDB-lite"/>
    </source>
</evidence>
<reference evidence="2 3" key="1">
    <citation type="submission" date="2014-04" db="EMBL/GenBank/DDBJ databases">
        <title>Evolutionary Origins and Diversification of the Mycorrhizal Mutualists.</title>
        <authorList>
            <consortium name="DOE Joint Genome Institute"/>
            <consortium name="Mycorrhizal Genomics Consortium"/>
            <person name="Kohler A."/>
            <person name="Kuo A."/>
            <person name="Nagy L.G."/>
            <person name="Floudas D."/>
            <person name="Copeland A."/>
            <person name="Barry K.W."/>
            <person name="Cichocki N."/>
            <person name="Veneault-Fourrey C."/>
            <person name="LaButti K."/>
            <person name="Lindquist E.A."/>
            <person name="Lipzen A."/>
            <person name="Lundell T."/>
            <person name="Morin E."/>
            <person name="Murat C."/>
            <person name="Riley R."/>
            <person name="Ohm R."/>
            <person name="Sun H."/>
            <person name="Tunlid A."/>
            <person name="Henrissat B."/>
            <person name="Grigoriev I.V."/>
            <person name="Hibbett D.S."/>
            <person name="Martin F."/>
        </authorList>
    </citation>
    <scope>NUCLEOTIDE SEQUENCE [LARGE SCALE GENOMIC DNA]</scope>
    <source>
        <strain evidence="2 3">FD-317 M1</strain>
    </source>
</reference>
<dbReference type="AlphaFoldDB" id="A0A0D0AMG2"/>
<feature type="region of interest" description="Disordered" evidence="1">
    <location>
        <begin position="258"/>
        <end position="277"/>
    </location>
</feature>
<feature type="region of interest" description="Disordered" evidence="1">
    <location>
        <begin position="93"/>
        <end position="123"/>
    </location>
</feature>
<keyword evidence="3" id="KW-1185">Reference proteome</keyword>
<sequence>MDSEEDYDATAESGIQEPPPSFAHAIEIEKYAPGQSGLKELRDELESFEAKEEDIYTEQDCITLTNSVNAQIQYIAVSIVNAFRGLITSSTFLSSNSGSHSSPTRQSESQSDSLMSDDTPPEFRSIRTMLGEPAYQFFLNPQNRHRVDSVRYLYLTRYAIQAVLATLSEEIINNPALTSTWRSLTRTHTKISQYYPLKPSAVLSFSSEISKVLLLSGLAAQWNIEETKEMVKDYFERDLGELYDCCFRLDRVAHHGVAARDTGGSGNGNSEDAGESEKMRAFDVEVYRPEPGEVYDRDIMDPIESSSESSRVVMDKGEEGEEEKDCAEYISSTCGLGLLKIDSTPGSLKGTEEILLKPSMQLSSLFLSNIRNNAEDG</sequence>
<dbReference type="HOGENOM" id="CLU_733738_0_0_1"/>
<accession>A0A0D0AMG2</accession>
<organism evidence="2 3">
    <name type="scientific">Collybiopsis luxurians FD-317 M1</name>
    <dbReference type="NCBI Taxonomy" id="944289"/>
    <lineage>
        <taxon>Eukaryota</taxon>
        <taxon>Fungi</taxon>
        <taxon>Dikarya</taxon>
        <taxon>Basidiomycota</taxon>
        <taxon>Agaricomycotina</taxon>
        <taxon>Agaricomycetes</taxon>
        <taxon>Agaricomycetidae</taxon>
        <taxon>Agaricales</taxon>
        <taxon>Marasmiineae</taxon>
        <taxon>Omphalotaceae</taxon>
        <taxon>Collybiopsis</taxon>
        <taxon>Collybiopsis luxurians</taxon>
    </lineage>
</organism>
<proteinExistence type="predicted"/>
<name>A0A0D0AMG2_9AGAR</name>